<dbReference type="AlphaFoldDB" id="R9NW99"/>
<gene>
    <name evidence="1" type="ORF">PHSY_000340</name>
</gene>
<evidence type="ECO:0000313" key="1">
    <source>
        <dbReference type="EMBL" id="GAC92784.1"/>
    </source>
</evidence>
<dbReference type="GeneID" id="24105650"/>
<evidence type="ECO:0000313" key="2">
    <source>
        <dbReference type="Proteomes" id="UP000014071"/>
    </source>
</evidence>
<organism evidence="1 2">
    <name type="scientific">Pseudozyma hubeiensis (strain SY62)</name>
    <name type="common">Yeast</name>
    <dbReference type="NCBI Taxonomy" id="1305764"/>
    <lineage>
        <taxon>Eukaryota</taxon>
        <taxon>Fungi</taxon>
        <taxon>Dikarya</taxon>
        <taxon>Basidiomycota</taxon>
        <taxon>Ustilaginomycotina</taxon>
        <taxon>Ustilaginomycetes</taxon>
        <taxon>Ustilaginales</taxon>
        <taxon>Ustilaginaceae</taxon>
        <taxon>Pseudozyma</taxon>
    </lineage>
</organism>
<proteinExistence type="predicted"/>
<keyword evidence="2" id="KW-1185">Reference proteome</keyword>
<name>R9NW99_PSEHS</name>
<reference evidence="2" key="1">
    <citation type="journal article" date="2013" name="Genome Announc.">
        <title>Draft genome sequence of the basidiomycetous yeast-like fungus Pseudozyma hubeiensis SY62, which produces an abundant amount of the biosurfactant mannosylerythritol lipids.</title>
        <authorList>
            <person name="Konishi M."/>
            <person name="Hatada Y."/>
            <person name="Horiuchi J."/>
        </authorList>
    </citation>
    <scope>NUCLEOTIDE SEQUENCE [LARGE SCALE GENOMIC DNA]</scope>
    <source>
        <strain evidence="2">SY62</strain>
    </source>
</reference>
<dbReference type="EMBL" id="DF238768">
    <property type="protein sequence ID" value="GAC92784.1"/>
    <property type="molecule type" value="Genomic_DNA"/>
</dbReference>
<dbReference type="HOGENOM" id="CLU_2292918_0_0_1"/>
<dbReference type="Proteomes" id="UP000014071">
    <property type="component" value="Unassembled WGS sequence"/>
</dbReference>
<dbReference type="OrthoDB" id="10559711at2759"/>
<accession>R9NW99</accession>
<dbReference type="RefSeq" id="XP_012186371.1">
    <property type="nucleotide sequence ID" value="XM_012330981.1"/>
</dbReference>
<protein>
    <submittedName>
        <fullName evidence="1">Uncharacterized protein</fullName>
    </submittedName>
</protein>
<sequence>MFESLTLVLECHPAYAKIRIPFPGLDSSVWHAPKARQIIHPAAPRLREGNGALARASSALLEDLRPFEVVSTSDSHLNHSFNIGTQHAAVRVHSNTNESHM</sequence>